<evidence type="ECO:0000313" key="3">
    <source>
        <dbReference type="Proteomes" id="UP000807716"/>
    </source>
</evidence>
<protein>
    <submittedName>
        <fullName evidence="2">Uncharacterized protein</fullName>
    </submittedName>
</protein>
<dbReference type="EMBL" id="JAAAJB010000481">
    <property type="protein sequence ID" value="KAG0255056.1"/>
    <property type="molecule type" value="Genomic_DNA"/>
</dbReference>
<gene>
    <name evidence="2" type="ORF">DFQ27_006477</name>
</gene>
<evidence type="ECO:0000313" key="2">
    <source>
        <dbReference type="EMBL" id="KAG0255056.1"/>
    </source>
</evidence>
<accession>A0A9P6U1F5</accession>
<proteinExistence type="predicted"/>
<sequence length="160" mass="17845">MFLFSSIINDLIQKDKASSSTSSNSAADSIQALKQLISDRKAILREEIHRLEAEYRKETAELHAQQHQDGRPTAAKSATRRLSIASIASSLSSLSSSSSTLSVEEAKKQHTIHEIQARIEAEMTAIKASPEYRHCHDPSARQLVQGLKYWFIWVSPNESP</sequence>
<dbReference type="AlphaFoldDB" id="A0A9P6U1F5"/>
<dbReference type="OrthoDB" id="10411363at2759"/>
<feature type="region of interest" description="Disordered" evidence="1">
    <location>
        <begin position="59"/>
        <end position="78"/>
    </location>
</feature>
<comment type="caution">
    <text evidence="2">The sequence shown here is derived from an EMBL/GenBank/DDBJ whole genome shotgun (WGS) entry which is preliminary data.</text>
</comment>
<reference evidence="2" key="1">
    <citation type="journal article" date="2020" name="Fungal Divers.">
        <title>Resolving the Mortierellaceae phylogeny through synthesis of multi-gene phylogenetics and phylogenomics.</title>
        <authorList>
            <person name="Vandepol N."/>
            <person name="Liber J."/>
            <person name="Desiro A."/>
            <person name="Na H."/>
            <person name="Kennedy M."/>
            <person name="Barry K."/>
            <person name="Grigoriev I.V."/>
            <person name="Miller A.N."/>
            <person name="O'Donnell K."/>
            <person name="Stajich J.E."/>
            <person name="Bonito G."/>
        </authorList>
    </citation>
    <scope>NUCLEOTIDE SEQUENCE</scope>
    <source>
        <strain evidence="2">BC1065</strain>
    </source>
</reference>
<name>A0A9P6U1F5_9FUNG</name>
<dbReference type="Proteomes" id="UP000807716">
    <property type="component" value="Unassembled WGS sequence"/>
</dbReference>
<keyword evidence="3" id="KW-1185">Reference proteome</keyword>
<evidence type="ECO:0000256" key="1">
    <source>
        <dbReference type="SAM" id="MobiDB-lite"/>
    </source>
</evidence>
<feature type="compositionally biased region" description="Basic and acidic residues" evidence="1">
    <location>
        <begin position="59"/>
        <end position="70"/>
    </location>
</feature>
<organism evidence="2 3">
    <name type="scientific">Actinomortierella ambigua</name>
    <dbReference type="NCBI Taxonomy" id="1343610"/>
    <lineage>
        <taxon>Eukaryota</taxon>
        <taxon>Fungi</taxon>
        <taxon>Fungi incertae sedis</taxon>
        <taxon>Mucoromycota</taxon>
        <taxon>Mortierellomycotina</taxon>
        <taxon>Mortierellomycetes</taxon>
        <taxon>Mortierellales</taxon>
        <taxon>Mortierellaceae</taxon>
        <taxon>Actinomortierella</taxon>
    </lineage>
</organism>